<sequence>LNEPNRQSPLAVPPKAGNWIQLNSGRALKESTCSVFDAELWDIFEGVAIAIDKGFDRVFIIPYSQETIQAIQ</sequence>
<gene>
    <name evidence="1" type="ORF">Goshw_003649</name>
</gene>
<feature type="non-terminal residue" evidence="1">
    <location>
        <position position="72"/>
    </location>
</feature>
<evidence type="ECO:0008006" key="3">
    <source>
        <dbReference type="Google" id="ProtNLM"/>
    </source>
</evidence>
<dbReference type="OrthoDB" id="947232at2759"/>
<organism evidence="1 2">
    <name type="scientific">Gossypium schwendimanii</name>
    <name type="common">Cotton</name>
    <dbReference type="NCBI Taxonomy" id="34291"/>
    <lineage>
        <taxon>Eukaryota</taxon>
        <taxon>Viridiplantae</taxon>
        <taxon>Streptophyta</taxon>
        <taxon>Embryophyta</taxon>
        <taxon>Tracheophyta</taxon>
        <taxon>Spermatophyta</taxon>
        <taxon>Magnoliopsida</taxon>
        <taxon>eudicotyledons</taxon>
        <taxon>Gunneridae</taxon>
        <taxon>Pentapetalae</taxon>
        <taxon>rosids</taxon>
        <taxon>malvids</taxon>
        <taxon>Malvales</taxon>
        <taxon>Malvaceae</taxon>
        <taxon>Malvoideae</taxon>
        <taxon>Gossypium</taxon>
    </lineage>
</organism>
<dbReference type="Proteomes" id="UP000593576">
    <property type="component" value="Unassembled WGS sequence"/>
</dbReference>
<dbReference type="EMBL" id="JABFAF010000007">
    <property type="protein sequence ID" value="MBA0859138.1"/>
    <property type="molecule type" value="Genomic_DNA"/>
</dbReference>
<evidence type="ECO:0000313" key="2">
    <source>
        <dbReference type="Proteomes" id="UP000593576"/>
    </source>
</evidence>
<proteinExistence type="predicted"/>
<name>A0A7J9LKF8_GOSSC</name>
<comment type="caution">
    <text evidence="1">The sequence shown here is derived from an EMBL/GenBank/DDBJ whole genome shotgun (WGS) entry which is preliminary data.</text>
</comment>
<dbReference type="AlphaFoldDB" id="A0A7J9LKF8"/>
<evidence type="ECO:0000313" key="1">
    <source>
        <dbReference type="EMBL" id="MBA0859138.1"/>
    </source>
</evidence>
<reference evidence="1 2" key="1">
    <citation type="journal article" date="2019" name="Genome Biol. Evol.">
        <title>Insights into the evolution of the New World diploid cottons (Gossypium, subgenus Houzingenia) based on genome sequencing.</title>
        <authorList>
            <person name="Grover C.E."/>
            <person name="Arick M.A. 2nd"/>
            <person name="Thrash A."/>
            <person name="Conover J.L."/>
            <person name="Sanders W.S."/>
            <person name="Peterson D.G."/>
            <person name="Frelichowski J.E."/>
            <person name="Scheffler J.A."/>
            <person name="Scheffler B.E."/>
            <person name="Wendel J.F."/>
        </authorList>
    </citation>
    <scope>NUCLEOTIDE SEQUENCE [LARGE SCALE GENOMIC DNA]</scope>
    <source>
        <strain evidence="1">1</strain>
        <tissue evidence="1">Leaf</tissue>
    </source>
</reference>
<keyword evidence="2" id="KW-1185">Reference proteome</keyword>
<accession>A0A7J9LKF8</accession>
<protein>
    <recommendedName>
        <fullName evidence="3">RNase H type-1 domain-containing protein</fullName>
    </recommendedName>
</protein>